<dbReference type="InterPro" id="IPR045046">
    <property type="entry name" value="Vps9-like"/>
</dbReference>
<dbReference type="GO" id="GO:0005085">
    <property type="term" value="F:guanyl-nucleotide exchange factor activity"/>
    <property type="evidence" value="ECO:0007669"/>
    <property type="project" value="InterPro"/>
</dbReference>
<feature type="compositionally biased region" description="Low complexity" evidence="1">
    <location>
        <begin position="713"/>
        <end position="724"/>
    </location>
</feature>
<dbReference type="PANTHER" id="PTHR23101:SF25">
    <property type="entry name" value="GTPASE-ACTIVATING PROTEIN AND VPS9 DOMAIN-CONTAINING PROTEIN 1"/>
    <property type="match status" value="1"/>
</dbReference>
<evidence type="ECO:0000313" key="3">
    <source>
        <dbReference type="EMBL" id="KPV74458.1"/>
    </source>
</evidence>
<feature type="compositionally biased region" description="Low complexity" evidence="1">
    <location>
        <begin position="894"/>
        <end position="912"/>
    </location>
</feature>
<keyword evidence="4" id="KW-1185">Reference proteome</keyword>
<feature type="compositionally biased region" description="Basic and acidic residues" evidence="1">
    <location>
        <begin position="730"/>
        <end position="743"/>
    </location>
</feature>
<feature type="compositionally biased region" description="Low complexity" evidence="1">
    <location>
        <begin position="45"/>
        <end position="62"/>
    </location>
</feature>
<dbReference type="Gene3D" id="1.20.1050.80">
    <property type="entry name" value="VPS9 domain"/>
    <property type="match status" value="2"/>
</dbReference>
<proteinExistence type="predicted"/>
<feature type="compositionally biased region" description="Low complexity" evidence="1">
    <location>
        <begin position="1175"/>
        <end position="1196"/>
    </location>
</feature>
<sequence length="1300" mass="131992">MGPLGDSSSPSADSASADVPAPRTSVSRQSSRRSLRGSEHPLLASSSSQQQDSQGTGTSSSGPYAVYSAGKRRAAGASTGSFTSTSPSSALVSPGEGPLSPSSSSAPGSTMSSPPFAPTSAPFLPPLVSRPSNSSLPSPSGRQYARSVSEAKEQLQRQALKAELQALGLAAESAGAALVTRVASVGAEPELAGLQDLVSRGKATLLLPAEKLDSPSQLTPAFLLDHVVLLDAPSTAPTSHHLAIERGFATLSGLRGVLTGGELVFTSCGGLVLEGETVERDLAKDETLRALRGVAPLPAPPTGTTYPSNMLISAITHLSVPLARPSTPSTPSPPPTSRTTSRLAALFAKQAPTPTPTDSSDLPPVVAAPAGLLSGEASPAATDGDPAAATRKAASIDVPVLAVGKVVRRDQVVEAITRATAAHIRRAGKAVPGVEGDADVLGELAAFATSLGPPPAGAASGSSGAAAAPATTTAAAAVGAGASAPVKDSLFAAEPADVSDAYQDAMHHVRLNLSRNLGSPTASSDVDASSSSSTAADAAPSMEDFSQLEERVDAALEQLEDLATSVLHDRLFAPRDERTGASGGGSRDLQEDENLASRIAALNVLELGLDHLGIDLGDDEHGEELPGWEGRSSGPRESLEDLAALVGRQLNRLEDPHERTPSAKLAILVECHKVLVDGLSKLPPVPLKKDLDEADKASLSDHPVEVEMDDASSRSSSLPPSRAMSPPPPRHLEHKQSDDELLKTPRAPLPNEERDVPEIKLPEANELSTSVLDATSSSMFERPVVATAAPSPPVSIFETKRRPASIASTTATSSADLILPLLIYSVVRANPPHLVSHLHFVHRFRSESLLRGQSSFCATNFDAVVEFLNHVDVSSLGLSSSKLLGGTTGGGGAPTPSLGSSPSTSSLASPTTRPRAYTTPSLLRSRVSTTADQLVGSANTALTGLVGSSYHALFGPKGLSAAAPRSLEDVKSVLEGARGRARESLPFRRSATFSRLGASQSPSGTGSSARSSRAMTLALDGDEKSAPLAVSGPSATRTKGEEMVVVTPSSPSGTPSAPTTTAEAYAPPPPPRHPRSTAAEAPLKDKDDDARSIRSVSSFLNFRDSSLGRALGEVRDGVVGAAAGAAGAAGATVGVAGGPAGAAAAPAAEEPRSGSFSGRLAGLSGLHRFAGGGSAAPPTSSGPAASTSPVSSRRSSLLNPLNGVALSPWATSSSTSSSSAPAPAPASPLPALASVALQPNSRFVDVGSAADLKLGEIQLLLDEYKRLAKAVVEAQQQGGEQKPAAGAGEAGIKEEVEGDE</sequence>
<feature type="region of interest" description="Disordered" evidence="1">
    <location>
        <begin position="1273"/>
        <end position="1300"/>
    </location>
</feature>
<dbReference type="GO" id="GO:0005829">
    <property type="term" value="C:cytosol"/>
    <property type="evidence" value="ECO:0007669"/>
    <property type="project" value="TreeGrafter"/>
</dbReference>
<dbReference type="STRING" id="578459.A0A194S160"/>
<feature type="compositionally biased region" description="Low complexity" evidence="1">
    <location>
        <begin position="75"/>
        <end position="140"/>
    </location>
</feature>
<feature type="domain" description="VPS9" evidence="2">
    <location>
        <begin position="589"/>
        <end position="877"/>
    </location>
</feature>
<dbReference type="InterPro" id="IPR003123">
    <property type="entry name" value="VPS9"/>
</dbReference>
<organism evidence="3 4">
    <name type="scientific">Rhodotorula graminis (strain WP1)</name>
    <dbReference type="NCBI Taxonomy" id="578459"/>
    <lineage>
        <taxon>Eukaryota</taxon>
        <taxon>Fungi</taxon>
        <taxon>Dikarya</taxon>
        <taxon>Basidiomycota</taxon>
        <taxon>Pucciniomycotina</taxon>
        <taxon>Microbotryomycetes</taxon>
        <taxon>Sporidiobolales</taxon>
        <taxon>Sporidiobolaceae</taxon>
        <taxon>Rhodotorula</taxon>
    </lineage>
</organism>
<dbReference type="PROSITE" id="PS51205">
    <property type="entry name" value="VPS9"/>
    <property type="match status" value="1"/>
</dbReference>
<feature type="compositionally biased region" description="Low complexity" evidence="1">
    <location>
        <begin position="1"/>
        <end position="29"/>
    </location>
</feature>
<dbReference type="GeneID" id="28977676"/>
<protein>
    <recommendedName>
        <fullName evidence="2">VPS9 domain-containing protein</fullName>
    </recommendedName>
</protein>
<evidence type="ECO:0000313" key="4">
    <source>
        <dbReference type="Proteomes" id="UP000053890"/>
    </source>
</evidence>
<feature type="region of interest" description="Disordered" evidence="1">
    <location>
        <begin position="518"/>
        <end position="545"/>
    </location>
</feature>
<accession>A0A194S160</accession>
<dbReference type="GO" id="GO:0030139">
    <property type="term" value="C:endocytic vesicle"/>
    <property type="evidence" value="ECO:0007669"/>
    <property type="project" value="TreeGrafter"/>
</dbReference>
<dbReference type="OrthoDB" id="10264848at2759"/>
<feature type="compositionally biased region" description="Low complexity" evidence="1">
    <location>
        <begin position="1209"/>
        <end position="1221"/>
    </location>
</feature>
<name>A0A194S160_RHOGW</name>
<feature type="compositionally biased region" description="Basic and acidic residues" evidence="1">
    <location>
        <begin position="751"/>
        <end position="763"/>
    </location>
</feature>
<feature type="region of interest" description="Disordered" evidence="1">
    <location>
        <begin position="886"/>
        <end position="920"/>
    </location>
</feature>
<dbReference type="GO" id="GO:0016192">
    <property type="term" value="P:vesicle-mediated transport"/>
    <property type="evidence" value="ECO:0007669"/>
    <property type="project" value="InterPro"/>
</dbReference>
<dbReference type="Pfam" id="PF02204">
    <property type="entry name" value="VPS9"/>
    <property type="match status" value="1"/>
</dbReference>
<feature type="region of interest" description="Disordered" evidence="1">
    <location>
        <begin position="1138"/>
        <end position="1197"/>
    </location>
</feature>
<dbReference type="SMART" id="SM00167">
    <property type="entry name" value="VPS9"/>
    <property type="match status" value="1"/>
</dbReference>
<dbReference type="RefSeq" id="XP_018270507.1">
    <property type="nucleotide sequence ID" value="XM_018417228.1"/>
</dbReference>
<feature type="compositionally biased region" description="Basic and acidic residues" evidence="1">
    <location>
        <begin position="1291"/>
        <end position="1300"/>
    </location>
</feature>
<feature type="region of interest" description="Disordered" evidence="1">
    <location>
        <begin position="992"/>
        <end position="1090"/>
    </location>
</feature>
<evidence type="ECO:0000259" key="2">
    <source>
        <dbReference type="PROSITE" id="PS51205"/>
    </source>
</evidence>
<feature type="compositionally biased region" description="Basic and acidic residues" evidence="1">
    <location>
        <begin position="696"/>
        <end position="705"/>
    </location>
</feature>
<dbReference type="PANTHER" id="PTHR23101">
    <property type="entry name" value="RAB GDP/GTP EXCHANGE FACTOR"/>
    <property type="match status" value="1"/>
</dbReference>
<feature type="compositionally biased region" description="Low complexity" evidence="1">
    <location>
        <begin position="519"/>
        <end position="541"/>
    </location>
</feature>
<feature type="region of interest" description="Disordered" evidence="1">
    <location>
        <begin position="1209"/>
        <end position="1228"/>
    </location>
</feature>
<dbReference type="InterPro" id="IPR037191">
    <property type="entry name" value="VPS9_dom_sf"/>
</dbReference>
<reference evidence="3 4" key="1">
    <citation type="journal article" date="2015" name="Front. Microbiol.">
        <title>Genome sequence of the plant growth promoting endophytic yeast Rhodotorula graminis WP1.</title>
        <authorList>
            <person name="Firrincieli A."/>
            <person name="Otillar R."/>
            <person name="Salamov A."/>
            <person name="Schmutz J."/>
            <person name="Khan Z."/>
            <person name="Redman R.S."/>
            <person name="Fleck N.D."/>
            <person name="Lindquist E."/>
            <person name="Grigoriev I.V."/>
            <person name="Doty S.L."/>
        </authorList>
    </citation>
    <scope>NUCLEOTIDE SEQUENCE [LARGE SCALE GENOMIC DNA]</scope>
    <source>
        <strain evidence="3 4">WP1</strain>
    </source>
</reference>
<evidence type="ECO:0000256" key="1">
    <source>
        <dbReference type="SAM" id="MobiDB-lite"/>
    </source>
</evidence>
<dbReference type="SUPFAM" id="SSF109993">
    <property type="entry name" value="VPS9 domain"/>
    <property type="match status" value="1"/>
</dbReference>
<gene>
    <name evidence="3" type="ORF">RHOBADRAFT_54275</name>
</gene>
<feature type="compositionally biased region" description="Low complexity" evidence="1">
    <location>
        <begin position="1047"/>
        <end position="1065"/>
    </location>
</feature>
<feature type="region of interest" description="Disordered" evidence="1">
    <location>
        <begin position="696"/>
        <end position="764"/>
    </location>
</feature>
<dbReference type="EMBL" id="KQ474080">
    <property type="protein sequence ID" value="KPV74458.1"/>
    <property type="molecule type" value="Genomic_DNA"/>
</dbReference>
<dbReference type="Proteomes" id="UP000053890">
    <property type="component" value="Unassembled WGS sequence"/>
</dbReference>
<feature type="compositionally biased region" description="Low complexity" evidence="1">
    <location>
        <begin position="997"/>
        <end position="1014"/>
    </location>
</feature>
<feature type="region of interest" description="Disordered" evidence="1">
    <location>
        <begin position="1"/>
        <end position="150"/>
    </location>
</feature>
<dbReference type="GO" id="GO:0031267">
    <property type="term" value="F:small GTPase binding"/>
    <property type="evidence" value="ECO:0007669"/>
    <property type="project" value="TreeGrafter"/>
</dbReference>